<dbReference type="InterPro" id="IPR002403">
    <property type="entry name" value="Cyt_P450_E_grp-IV"/>
</dbReference>
<comment type="caution">
    <text evidence="11">The sequence shown here is derived from an EMBL/GenBank/DDBJ whole genome shotgun (WGS) entry which is preliminary data.</text>
</comment>
<dbReference type="EMBL" id="JADBJN010000001">
    <property type="protein sequence ID" value="KAG5679880.1"/>
    <property type="molecule type" value="Genomic_DNA"/>
</dbReference>
<comment type="similarity">
    <text evidence="5">Belongs to the cytochrome P450 family.</text>
</comment>
<comment type="subcellular location">
    <subcellularLocation>
        <location evidence="4">Endoplasmic reticulum membrane</location>
        <topology evidence="4">Peripheral membrane protein</topology>
    </subcellularLocation>
    <subcellularLocation>
        <location evidence="3">Microsome membrane</location>
        <topology evidence="3">Peripheral membrane protein</topology>
    </subcellularLocation>
</comment>
<organism evidence="11 12">
    <name type="scientific">Polypedilum vanderplanki</name>
    <name type="common">Sleeping chironomid midge</name>
    <dbReference type="NCBI Taxonomy" id="319348"/>
    <lineage>
        <taxon>Eukaryota</taxon>
        <taxon>Metazoa</taxon>
        <taxon>Ecdysozoa</taxon>
        <taxon>Arthropoda</taxon>
        <taxon>Hexapoda</taxon>
        <taxon>Insecta</taxon>
        <taxon>Pterygota</taxon>
        <taxon>Neoptera</taxon>
        <taxon>Endopterygota</taxon>
        <taxon>Diptera</taxon>
        <taxon>Nematocera</taxon>
        <taxon>Chironomoidea</taxon>
        <taxon>Chironomidae</taxon>
        <taxon>Chironominae</taxon>
        <taxon>Polypedilum</taxon>
        <taxon>Polypedilum</taxon>
    </lineage>
</organism>
<dbReference type="GO" id="GO:0016705">
    <property type="term" value="F:oxidoreductase activity, acting on paired donors, with incorporation or reduction of molecular oxygen"/>
    <property type="evidence" value="ECO:0007669"/>
    <property type="project" value="InterPro"/>
</dbReference>
<dbReference type="InterPro" id="IPR001128">
    <property type="entry name" value="Cyt_P450"/>
</dbReference>
<dbReference type="GO" id="GO:0005506">
    <property type="term" value="F:iron ion binding"/>
    <property type="evidence" value="ECO:0007669"/>
    <property type="project" value="InterPro"/>
</dbReference>
<protein>
    <recommendedName>
        <fullName evidence="13">Cytochrome P450</fullName>
    </recommendedName>
</protein>
<evidence type="ECO:0000256" key="6">
    <source>
        <dbReference type="ARBA" id="ARBA00022617"/>
    </source>
</evidence>
<gene>
    <name evidence="11" type="ORF">PVAND_009417</name>
</gene>
<evidence type="ECO:0000256" key="10">
    <source>
        <dbReference type="ARBA" id="ARBA00023033"/>
    </source>
</evidence>
<accession>A0A9J6CDG5</accession>
<dbReference type="Pfam" id="PF00067">
    <property type="entry name" value="p450"/>
    <property type="match status" value="1"/>
</dbReference>
<proteinExistence type="inferred from homology"/>
<comment type="function">
    <text evidence="2">May be involved in the metabolism of insect hormones and in the breakdown of synthetic insecticides.</text>
</comment>
<dbReference type="PANTHER" id="PTHR24279:SF120">
    <property type="entry name" value="CYTOCHROME P450"/>
    <property type="match status" value="1"/>
</dbReference>
<evidence type="ECO:0000256" key="8">
    <source>
        <dbReference type="ARBA" id="ARBA00023002"/>
    </source>
</evidence>
<evidence type="ECO:0000256" key="1">
    <source>
        <dbReference type="ARBA" id="ARBA00001971"/>
    </source>
</evidence>
<dbReference type="Proteomes" id="UP001107558">
    <property type="component" value="Chromosome 1"/>
</dbReference>
<keyword evidence="10" id="KW-0503">Monooxygenase</keyword>
<dbReference type="AlphaFoldDB" id="A0A9J6CDG5"/>
<evidence type="ECO:0000313" key="12">
    <source>
        <dbReference type="Proteomes" id="UP001107558"/>
    </source>
</evidence>
<dbReference type="InterPro" id="IPR036396">
    <property type="entry name" value="Cyt_P450_sf"/>
</dbReference>
<reference evidence="11" key="1">
    <citation type="submission" date="2021-03" db="EMBL/GenBank/DDBJ databases">
        <title>Chromosome level genome of the anhydrobiotic midge Polypedilum vanderplanki.</title>
        <authorList>
            <person name="Yoshida Y."/>
            <person name="Kikawada T."/>
            <person name="Gusev O."/>
        </authorList>
    </citation>
    <scope>NUCLEOTIDE SEQUENCE</scope>
    <source>
        <strain evidence="11">NIAS01</strain>
        <tissue evidence="11">Whole body or cell culture</tissue>
    </source>
</reference>
<dbReference type="GO" id="GO:0005789">
    <property type="term" value="C:endoplasmic reticulum membrane"/>
    <property type="evidence" value="ECO:0007669"/>
    <property type="project" value="UniProtKB-SubCell"/>
</dbReference>
<evidence type="ECO:0000256" key="9">
    <source>
        <dbReference type="ARBA" id="ARBA00023004"/>
    </source>
</evidence>
<evidence type="ECO:0000313" key="11">
    <source>
        <dbReference type="EMBL" id="KAG5679880.1"/>
    </source>
</evidence>
<sequence>MMQPKIVNIYTQQFDEIAKEFIQIMKKLKNNRSEMPKDFFQYLTKWSLETIATVSIEKRLNIFNGKTDDERSKKYMEVSAQFFDKLTDFELMPSIWKYYQTKYFKELMNVYDTMAKITFSYIEEAIKKFETERFKEVQEESILRKLLKINKQIAFVIAGDILMPDMVAAATNFTLYFLAKNLEKQEKLRSEVMKILPNKNSSIEPKSLQNMPYLKAVIKESLRLQPIVSGNSRELAKDVVLAGYHVPKGTMIFMNAYIELSNPKYYPNPEKFIPERWLRDQQNENWKSKEYNAFSYLLFGFGSRQDLKSFKKDFLIKFVFFVDLALENVLLNFKWKF</sequence>
<dbReference type="PRINTS" id="PR00465">
    <property type="entry name" value="EP450IV"/>
</dbReference>
<dbReference type="GO" id="GO:0020037">
    <property type="term" value="F:heme binding"/>
    <property type="evidence" value="ECO:0007669"/>
    <property type="project" value="InterPro"/>
</dbReference>
<dbReference type="Gene3D" id="1.10.630.10">
    <property type="entry name" value="Cytochrome P450"/>
    <property type="match status" value="1"/>
</dbReference>
<dbReference type="InterPro" id="IPR050479">
    <property type="entry name" value="CYP11_CYP27_families"/>
</dbReference>
<dbReference type="SUPFAM" id="SSF48264">
    <property type="entry name" value="Cytochrome P450"/>
    <property type="match status" value="1"/>
</dbReference>
<dbReference type="OrthoDB" id="3945418at2759"/>
<evidence type="ECO:0000256" key="2">
    <source>
        <dbReference type="ARBA" id="ARBA00003690"/>
    </source>
</evidence>
<keyword evidence="9" id="KW-0408">Iron</keyword>
<evidence type="ECO:0000256" key="7">
    <source>
        <dbReference type="ARBA" id="ARBA00022723"/>
    </source>
</evidence>
<keyword evidence="8" id="KW-0560">Oxidoreductase</keyword>
<dbReference type="GO" id="GO:0004497">
    <property type="term" value="F:monooxygenase activity"/>
    <property type="evidence" value="ECO:0007669"/>
    <property type="project" value="UniProtKB-KW"/>
</dbReference>
<dbReference type="PANTHER" id="PTHR24279">
    <property type="entry name" value="CYTOCHROME P450"/>
    <property type="match status" value="1"/>
</dbReference>
<keyword evidence="12" id="KW-1185">Reference proteome</keyword>
<evidence type="ECO:0008006" key="13">
    <source>
        <dbReference type="Google" id="ProtNLM"/>
    </source>
</evidence>
<evidence type="ECO:0000256" key="3">
    <source>
        <dbReference type="ARBA" id="ARBA00004174"/>
    </source>
</evidence>
<keyword evidence="6" id="KW-0349">Heme</keyword>
<evidence type="ECO:0000256" key="5">
    <source>
        <dbReference type="ARBA" id="ARBA00010617"/>
    </source>
</evidence>
<evidence type="ECO:0000256" key="4">
    <source>
        <dbReference type="ARBA" id="ARBA00004406"/>
    </source>
</evidence>
<name>A0A9J6CDG5_POLVA</name>
<keyword evidence="7" id="KW-0479">Metal-binding</keyword>
<comment type="cofactor">
    <cofactor evidence="1">
        <name>heme</name>
        <dbReference type="ChEBI" id="CHEBI:30413"/>
    </cofactor>
</comment>